<accession>A0ABD4SBV6</accession>
<feature type="transmembrane region" description="Helical" evidence="5">
    <location>
        <begin position="64"/>
        <end position="84"/>
    </location>
</feature>
<feature type="transmembrane region" description="Helical" evidence="5">
    <location>
        <begin position="250"/>
        <end position="267"/>
    </location>
</feature>
<feature type="domain" description="ABC transmembrane type-1" evidence="6">
    <location>
        <begin position="24"/>
        <end position="292"/>
    </location>
</feature>
<evidence type="ECO:0000313" key="8">
    <source>
        <dbReference type="Proteomes" id="UP001320314"/>
    </source>
</evidence>
<evidence type="ECO:0000256" key="5">
    <source>
        <dbReference type="SAM" id="Phobius"/>
    </source>
</evidence>
<protein>
    <recommendedName>
        <fullName evidence="6">ABC transmembrane type-1 domain-containing protein</fullName>
    </recommendedName>
</protein>
<feature type="transmembrane region" description="Helical" evidence="5">
    <location>
        <begin position="164"/>
        <end position="181"/>
    </location>
</feature>
<evidence type="ECO:0000259" key="6">
    <source>
        <dbReference type="PROSITE" id="PS50929"/>
    </source>
</evidence>
<keyword evidence="2 5" id="KW-0812">Transmembrane</keyword>
<dbReference type="PANTHER" id="PTHR43394:SF1">
    <property type="entry name" value="ATP-BINDING CASSETTE SUB-FAMILY B MEMBER 10, MITOCHONDRIAL"/>
    <property type="match status" value="1"/>
</dbReference>
<sequence>MKQKNTRDPKKMTSYFWYEAPILVVVTISGLIYNIGMVAGPYFQGQLVQGLYDLLNHKILANRLIQLSLLYMLVIALVQVCRAIKRFSVRIFANHTSRRMRRLLYNVLLHRQFGDDTGSLMTEAISDVDSCVEGMRKFTTEIFDTGVVMIAYLAMLLYYDVRLTILACMFTPLAYVIANVLKKKVVKANKAYKESESVLNTMTLDRIVHAMTYRITGREQALNDRYEKQLTDYEQKSAVSNIFEGALTPLYDAIAMFGIVLIIYFGGRNVLHIGWKAWDLASFTTFFSLLYQTRHQGLPRRQTF</sequence>
<dbReference type="PANTHER" id="PTHR43394">
    <property type="entry name" value="ATP-DEPENDENT PERMEASE MDL1, MITOCHONDRIAL"/>
    <property type="match status" value="1"/>
</dbReference>
<dbReference type="EMBL" id="JAJNUD010000005">
    <property type="protein sequence ID" value="MCD5517637.1"/>
    <property type="molecule type" value="Genomic_DNA"/>
</dbReference>
<evidence type="ECO:0000256" key="1">
    <source>
        <dbReference type="ARBA" id="ARBA00004651"/>
    </source>
</evidence>
<comment type="subcellular location">
    <subcellularLocation>
        <location evidence="1">Cell membrane</location>
        <topology evidence="1">Multi-pass membrane protein</topology>
    </subcellularLocation>
</comment>
<proteinExistence type="predicted"/>
<dbReference type="Proteomes" id="UP001320314">
    <property type="component" value="Unassembled WGS sequence"/>
</dbReference>
<dbReference type="InterPro" id="IPR036640">
    <property type="entry name" value="ABC1_TM_sf"/>
</dbReference>
<keyword evidence="3 5" id="KW-1133">Transmembrane helix</keyword>
<dbReference type="Pfam" id="PF00664">
    <property type="entry name" value="ABC_membrane"/>
    <property type="match status" value="1"/>
</dbReference>
<gene>
    <name evidence="7" type="ORF">LOB39_03470</name>
</gene>
<dbReference type="AlphaFoldDB" id="A0ABD4SBV6"/>
<feature type="transmembrane region" description="Helical" evidence="5">
    <location>
        <begin position="142"/>
        <end position="158"/>
    </location>
</feature>
<dbReference type="InterPro" id="IPR011527">
    <property type="entry name" value="ABC1_TM_dom"/>
</dbReference>
<dbReference type="PROSITE" id="PS50929">
    <property type="entry name" value="ABC_TM1F"/>
    <property type="match status" value="1"/>
</dbReference>
<reference evidence="7 8" key="1">
    <citation type="submission" date="2021-12" db="EMBL/GenBank/DDBJ databases">
        <title>Antimicrobial susceptibility of Lactobacillus delbrueckii subsp. lactis obtained from milk products and other habitats.</title>
        <authorList>
            <person name="Shani N."/>
        </authorList>
    </citation>
    <scope>NUCLEOTIDE SEQUENCE [LARGE SCALE GENOMIC DNA]</scope>
    <source>
        <strain evidence="7 8">CIRM BIA 266</strain>
    </source>
</reference>
<dbReference type="RefSeq" id="WP_231523323.1">
    <property type="nucleotide sequence ID" value="NZ_JAJNUD010000005.1"/>
</dbReference>
<evidence type="ECO:0000256" key="3">
    <source>
        <dbReference type="ARBA" id="ARBA00022989"/>
    </source>
</evidence>
<dbReference type="GO" id="GO:0005886">
    <property type="term" value="C:plasma membrane"/>
    <property type="evidence" value="ECO:0007669"/>
    <property type="project" value="UniProtKB-SubCell"/>
</dbReference>
<dbReference type="InterPro" id="IPR039421">
    <property type="entry name" value="Type_1_exporter"/>
</dbReference>
<dbReference type="Gene3D" id="1.20.1560.10">
    <property type="entry name" value="ABC transporter type 1, transmembrane domain"/>
    <property type="match status" value="1"/>
</dbReference>
<evidence type="ECO:0000256" key="2">
    <source>
        <dbReference type="ARBA" id="ARBA00022692"/>
    </source>
</evidence>
<evidence type="ECO:0000313" key="7">
    <source>
        <dbReference type="EMBL" id="MCD5517637.1"/>
    </source>
</evidence>
<dbReference type="SUPFAM" id="SSF90123">
    <property type="entry name" value="ABC transporter transmembrane region"/>
    <property type="match status" value="1"/>
</dbReference>
<name>A0ABD4SBV6_9LACO</name>
<feature type="transmembrane region" description="Helical" evidence="5">
    <location>
        <begin position="21"/>
        <end position="44"/>
    </location>
</feature>
<organism evidence="7 8">
    <name type="scientific">Lactobacillus delbrueckii subsp. allosunkii</name>
    <dbReference type="NCBI Taxonomy" id="1050107"/>
    <lineage>
        <taxon>Bacteria</taxon>
        <taxon>Bacillati</taxon>
        <taxon>Bacillota</taxon>
        <taxon>Bacilli</taxon>
        <taxon>Lactobacillales</taxon>
        <taxon>Lactobacillaceae</taxon>
        <taxon>Lactobacillus</taxon>
    </lineage>
</organism>
<keyword evidence="4 5" id="KW-0472">Membrane</keyword>
<evidence type="ECO:0000256" key="4">
    <source>
        <dbReference type="ARBA" id="ARBA00023136"/>
    </source>
</evidence>
<comment type="caution">
    <text evidence="7">The sequence shown here is derived from an EMBL/GenBank/DDBJ whole genome shotgun (WGS) entry which is preliminary data.</text>
</comment>